<dbReference type="FunFam" id="1.10.10.10:FF:000012">
    <property type="entry name" value="U5 small nuclear ribonucleoprotein helicase"/>
    <property type="match status" value="1"/>
</dbReference>
<keyword evidence="1" id="KW-0547">Nucleotide-binding</keyword>
<keyword evidence="4" id="KW-0067">ATP-binding</keyword>
<dbReference type="InterPro" id="IPR014001">
    <property type="entry name" value="Helicase_ATP-bd"/>
</dbReference>
<dbReference type="Pfam" id="PF00270">
    <property type="entry name" value="DEAD"/>
    <property type="match status" value="1"/>
</dbReference>
<gene>
    <name evidence="7" type="ORF">PBIL07802_LOCUS12980</name>
</gene>
<dbReference type="AlphaFoldDB" id="A0A7S3D9Q7"/>
<dbReference type="InterPro" id="IPR036390">
    <property type="entry name" value="WH_DNA-bd_sf"/>
</dbReference>
<dbReference type="GO" id="GO:0032991">
    <property type="term" value="C:protein-containing complex"/>
    <property type="evidence" value="ECO:0007669"/>
    <property type="project" value="UniProtKB-ARBA"/>
</dbReference>
<dbReference type="SMART" id="SM00487">
    <property type="entry name" value="DEXDc"/>
    <property type="match status" value="1"/>
</dbReference>
<dbReference type="GO" id="GO:0005634">
    <property type="term" value="C:nucleus"/>
    <property type="evidence" value="ECO:0007669"/>
    <property type="project" value="TreeGrafter"/>
</dbReference>
<dbReference type="InterPro" id="IPR004179">
    <property type="entry name" value="Sec63-dom"/>
</dbReference>
<evidence type="ECO:0000259" key="6">
    <source>
        <dbReference type="PROSITE" id="PS51194"/>
    </source>
</evidence>
<feature type="domain" description="Helicase C-terminal" evidence="6">
    <location>
        <begin position="390"/>
        <end position="598"/>
    </location>
</feature>
<dbReference type="PROSITE" id="PS51192">
    <property type="entry name" value="HELICASE_ATP_BIND_1"/>
    <property type="match status" value="1"/>
</dbReference>
<dbReference type="FunFam" id="3.40.50.300:FF:000231">
    <property type="entry name" value="Activating signal cointegrator 1 complex subunit 3"/>
    <property type="match status" value="1"/>
</dbReference>
<evidence type="ECO:0000256" key="3">
    <source>
        <dbReference type="ARBA" id="ARBA00022806"/>
    </source>
</evidence>
<organism evidence="7">
    <name type="scientific">Palpitomonas bilix</name>
    <dbReference type="NCBI Taxonomy" id="652834"/>
    <lineage>
        <taxon>Eukaryota</taxon>
        <taxon>Eukaryota incertae sedis</taxon>
    </lineage>
</organism>
<keyword evidence="3" id="KW-0347">Helicase</keyword>
<dbReference type="EMBL" id="HBIB01020060">
    <property type="protein sequence ID" value="CAE0250775.1"/>
    <property type="molecule type" value="Transcribed_RNA"/>
</dbReference>
<dbReference type="Pfam" id="PF00271">
    <property type="entry name" value="Helicase_C"/>
    <property type="match status" value="1"/>
</dbReference>
<evidence type="ECO:0008006" key="8">
    <source>
        <dbReference type="Google" id="ProtNLM"/>
    </source>
</evidence>
<dbReference type="InterPro" id="IPR057842">
    <property type="entry name" value="WH_MER3"/>
</dbReference>
<dbReference type="FunFam" id="1.10.3380.10:FF:000002">
    <property type="entry name" value="Activating signal cointegrator 1 complex subunit 3"/>
    <property type="match status" value="1"/>
</dbReference>
<evidence type="ECO:0000256" key="2">
    <source>
        <dbReference type="ARBA" id="ARBA00022801"/>
    </source>
</evidence>
<protein>
    <recommendedName>
        <fullName evidence="8">RNA helicase</fullName>
    </recommendedName>
</protein>
<dbReference type="SMART" id="SM00490">
    <property type="entry name" value="HELICc"/>
    <property type="match status" value="1"/>
</dbReference>
<dbReference type="SMART" id="SM00973">
    <property type="entry name" value="Sec63"/>
    <property type="match status" value="1"/>
</dbReference>
<dbReference type="InterPro" id="IPR027417">
    <property type="entry name" value="P-loop_NTPase"/>
</dbReference>
<dbReference type="FunFam" id="2.60.40.150:FF:000004">
    <property type="entry name" value="RNA helicase, activating signal cointegrator 1"/>
    <property type="match status" value="1"/>
</dbReference>
<dbReference type="PANTHER" id="PTHR47961:SF4">
    <property type="entry name" value="ACTIVATING SIGNAL COINTEGRATOR 1 COMPLEX SUBUNIT 3"/>
    <property type="match status" value="1"/>
</dbReference>
<dbReference type="InterPro" id="IPR014756">
    <property type="entry name" value="Ig_E-set"/>
</dbReference>
<dbReference type="SUPFAM" id="SSF46785">
    <property type="entry name" value="Winged helix' DNA-binding domain"/>
    <property type="match status" value="1"/>
</dbReference>
<dbReference type="Pfam" id="PF23445">
    <property type="entry name" value="WHD_SNRNP200"/>
    <property type="match status" value="1"/>
</dbReference>
<dbReference type="Gene3D" id="1.10.10.10">
    <property type="entry name" value="Winged helix-like DNA-binding domain superfamily/Winged helix DNA-binding domain"/>
    <property type="match status" value="1"/>
</dbReference>
<evidence type="ECO:0000259" key="5">
    <source>
        <dbReference type="PROSITE" id="PS51192"/>
    </source>
</evidence>
<dbReference type="GO" id="GO:0016787">
    <property type="term" value="F:hydrolase activity"/>
    <property type="evidence" value="ECO:0007669"/>
    <property type="project" value="UniProtKB-KW"/>
</dbReference>
<reference evidence="7" key="1">
    <citation type="submission" date="2021-01" db="EMBL/GenBank/DDBJ databases">
        <authorList>
            <person name="Corre E."/>
            <person name="Pelletier E."/>
            <person name="Niang G."/>
            <person name="Scheremetjew M."/>
            <person name="Finn R."/>
            <person name="Kale V."/>
            <person name="Holt S."/>
            <person name="Cochrane G."/>
            <person name="Meng A."/>
            <person name="Brown T."/>
            <person name="Cohen L."/>
        </authorList>
    </citation>
    <scope>NUCLEOTIDE SEQUENCE</scope>
    <source>
        <strain evidence="7">NIES-2562</strain>
    </source>
</reference>
<dbReference type="InterPro" id="IPR035892">
    <property type="entry name" value="C2_domain_sf"/>
</dbReference>
<dbReference type="Gene3D" id="3.40.50.300">
    <property type="entry name" value="P-loop containing nucleotide triphosphate hydrolases"/>
    <property type="match status" value="2"/>
</dbReference>
<evidence type="ECO:0000256" key="1">
    <source>
        <dbReference type="ARBA" id="ARBA00022741"/>
    </source>
</evidence>
<dbReference type="FunFam" id="3.40.50.300:FF:000198">
    <property type="entry name" value="Activating signal cointegrator 1 complex subunit"/>
    <property type="match status" value="1"/>
</dbReference>
<dbReference type="GO" id="GO:0003676">
    <property type="term" value="F:nucleic acid binding"/>
    <property type="evidence" value="ECO:0007669"/>
    <property type="project" value="InterPro"/>
</dbReference>
<dbReference type="GO" id="GO:0005524">
    <property type="term" value="F:ATP binding"/>
    <property type="evidence" value="ECO:0007669"/>
    <property type="project" value="UniProtKB-KW"/>
</dbReference>
<evidence type="ECO:0000313" key="7">
    <source>
        <dbReference type="EMBL" id="CAE0250775.1"/>
    </source>
</evidence>
<dbReference type="CDD" id="cd18795">
    <property type="entry name" value="SF2_C_Ski2"/>
    <property type="match status" value="1"/>
</dbReference>
<dbReference type="GO" id="GO:0004386">
    <property type="term" value="F:helicase activity"/>
    <property type="evidence" value="ECO:0007669"/>
    <property type="project" value="UniProtKB-KW"/>
</dbReference>
<proteinExistence type="predicted"/>
<dbReference type="PROSITE" id="PS51194">
    <property type="entry name" value="HELICASE_CTER"/>
    <property type="match status" value="1"/>
</dbReference>
<keyword evidence="2" id="KW-0378">Hydrolase</keyword>
<sequence>MDEAEIGRAMTNQRMGNTVKRALSYLPYFELTASVQPITRTIIRLSLRIRAAFTWSDKQHGVSEPMWVWVEDSDGQRIVHSEHYLFQKKMMEEEQTLIFTIPVSDHTSSQYYVQFISDRWLGCDYTTSFALSESILPGEEAPHTDLLPLRPLPVEAVGREEYEQLLRRKFTHFNPVQTQAFHTLYRTDHNVLLGAPTGSGKTVAAELSMFRVFSVRPDTKVVYIAPLKALVRERVEDWGKKLAPALGKKLVQLTGDFTPDIRALNAADIIIATPEKWDGISRSWRQRSYVRKVSLIILDEIHLLGADRGPILEVLVSRMRFIAANSGYPIRFVGLSTALANAHDIADWLGVTESGLFNFRPSVRPVPIEVHIQGFPGKHYCPRMASMNKPAYASIVTHSPSKPVLVFVSSRRQTRLTAMDLMQLCEQDGAGSRFLRMSSEELAPLLDSVRDTSLQHTLAYGIGLHHAGLIDSDKELVERLFVEGKIQILVSTSTLAWGVNFPAHLVVVKGTEYYDGKTKRYVDYPITDVLQMMGRAGRPQFDNLGKAVILVQDAKKSFYRKFLYEPFPVESSLMHCLHDHINAEIATGSIKKKRDALDYITWTYFFRRLLKNPAYYNLDEASDASVLAYLTDLVDDTLSELEEAGCILVDDDEEKVGGDGREMDGMEVEVEVQATPLGRIASFYYLQYKTVGVFHEELKKATTFEDLLAVLAEAAEFDELPVRHNEDKLNATLASTCRYSVDANSFDSPHVKANLLLQAHLSRLDLPVADYVTDTKSVLDQTVRVVQAMIDICADKGKHYLATLAILLQQCIAQRRWHDDDTLMIIPSIGEEGAKKLRQAGIVGVGHFLALPDSERAEVARRAGVKVAEKEVQRYPLAMLRASVKGVTITANRNGEVSVKAGEEIQIHIGIERRGPGAKAPARHLSSVPAFTPGLAKSKDEGWYVLAADEKEGEVKALKRLTAGTEAKTGLSFLAPTSPCRQHITILLMSDCYVGLDQQLSLRIHVQP</sequence>
<dbReference type="InterPro" id="IPR011545">
    <property type="entry name" value="DEAD/DEAH_box_helicase_dom"/>
</dbReference>
<dbReference type="Gene3D" id="1.10.3380.10">
    <property type="entry name" value="Sec63 N-terminal domain-like domain"/>
    <property type="match status" value="1"/>
</dbReference>
<dbReference type="PANTHER" id="PTHR47961">
    <property type="entry name" value="DNA POLYMERASE THETA, PUTATIVE (AFU_ORTHOLOGUE AFUA_1G05260)-RELATED"/>
    <property type="match status" value="1"/>
</dbReference>
<dbReference type="SUPFAM" id="SSF52540">
    <property type="entry name" value="P-loop containing nucleoside triphosphate hydrolases"/>
    <property type="match status" value="2"/>
</dbReference>
<dbReference type="InterPro" id="IPR036388">
    <property type="entry name" value="WH-like_DNA-bd_sf"/>
</dbReference>
<dbReference type="Gene3D" id="2.60.40.150">
    <property type="entry name" value="C2 domain"/>
    <property type="match status" value="2"/>
</dbReference>
<evidence type="ECO:0000256" key="4">
    <source>
        <dbReference type="ARBA" id="ARBA00022840"/>
    </source>
</evidence>
<name>A0A7S3D9Q7_9EUKA</name>
<dbReference type="InterPro" id="IPR001650">
    <property type="entry name" value="Helicase_C-like"/>
</dbReference>
<dbReference type="SUPFAM" id="SSF158702">
    <property type="entry name" value="Sec63 N-terminal domain-like"/>
    <property type="match status" value="1"/>
</dbReference>
<dbReference type="Pfam" id="PF02889">
    <property type="entry name" value="Sec63"/>
    <property type="match status" value="2"/>
</dbReference>
<accession>A0A7S3D9Q7</accession>
<dbReference type="InterPro" id="IPR050474">
    <property type="entry name" value="Hel308_SKI2-like"/>
</dbReference>
<feature type="domain" description="Helicase ATP-binding" evidence="5">
    <location>
        <begin position="182"/>
        <end position="357"/>
    </location>
</feature>
<dbReference type="SUPFAM" id="SSF81296">
    <property type="entry name" value="E set domains"/>
    <property type="match status" value="1"/>
</dbReference>